<name>A0A8J4YG17_CHIOP</name>
<evidence type="ECO:0000256" key="6">
    <source>
        <dbReference type="ARBA" id="ARBA00022454"/>
    </source>
</evidence>
<dbReference type="GO" id="GO:0046982">
    <property type="term" value="F:protein heterodimerization activity"/>
    <property type="evidence" value="ECO:0007669"/>
    <property type="project" value="InterPro"/>
</dbReference>
<evidence type="ECO:0000256" key="10">
    <source>
        <dbReference type="SAM" id="MobiDB-lite"/>
    </source>
</evidence>
<comment type="function">
    <text evidence="1">Core component of nucleosome. Nucleosomes wrap and compact DNA into chromatin, limiting DNA accessibility to the cellular machineries which require DNA as a template. Histones thereby play a central role in transcription regulation, DNA repair, DNA replication and chromosomal stability. DNA accessibility is regulated via a complex set of post-translational modifications of histones, also called histone code, and nucleosome remodeling.</text>
</comment>
<dbReference type="InterPro" id="IPR001951">
    <property type="entry name" value="Histone_H4"/>
</dbReference>
<keyword evidence="6" id="KW-0158">Chromosome</keyword>
<dbReference type="Proteomes" id="UP000770661">
    <property type="component" value="Unassembled WGS sequence"/>
</dbReference>
<comment type="similarity">
    <text evidence="4">Belongs to the histone H4 family.</text>
</comment>
<keyword evidence="9" id="KW-0544">Nucleosome core</keyword>
<dbReference type="GO" id="GO:0030527">
    <property type="term" value="F:structural constituent of chromatin"/>
    <property type="evidence" value="ECO:0007669"/>
    <property type="project" value="InterPro"/>
</dbReference>
<dbReference type="Gene3D" id="1.10.20.10">
    <property type="entry name" value="Histone, subunit A"/>
    <property type="match status" value="1"/>
</dbReference>
<feature type="region of interest" description="Disordered" evidence="10">
    <location>
        <begin position="121"/>
        <end position="211"/>
    </location>
</feature>
<comment type="caution">
    <text evidence="11">The sequence shown here is derived from an EMBL/GenBank/DDBJ whole genome shotgun (WGS) entry which is preliminary data.</text>
</comment>
<evidence type="ECO:0000256" key="3">
    <source>
        <dbReference type="ARBA" id="ARBA00004286"/>
    </source>
</evidence>
<feature type="compositionally biased region" description="Basic residues" evidence="10">
    <location>
        <begin position="151"/>
        <end position="161"/>
    </location>
</feature>
<dbReference type="EMBL" id="JACEEZ010008874">
    <property type="protein sequence ID" value="KAG0722946.1"/>
    <property type="molecule type" value="Genomic_DNA"/>
</dbReference>
<evidence type="ECO:0000256" key="8">
    <source>
        <dbReference type="ARBA" id="ARBA00023242"/>
    </source>
</evidence>
<dbReference type="PRINTS" id="PR00623">
    <property type="entry name" value="HISTONEH4"/>
</dbReference>
<evidence type="ECO:0000256" key="9">
    <source>
        <dbReference type="ARBA" id="ARBA00023269"/>
    </source>
</evidence>
<dbReference type="GO" id="GO:0003677">
    <property type="term" value="F:DNA binding"/>
    <property type="evidence" value="ECO:0007669"/>
    <property type="project" value="UniProtKB-KW"/>
</dbReference>
<accession>A0A8J4YG17</accession>
<reference evidence="11" key="1">
    <citation type="submission" date="2020-07" db="EMBL/GenBank/DDBJ databases">
        <title>The High-quality genome of the commercially important snow crab, Chionoecetes opilio.</title>
        <authorList>
            <person name="Jeong J.-H."/>
            <person name="Ryu S."/>
        </authorList>
    </citation>
    <scope>NUCLEOTIDE SEQUENCE</scope>
    <source>
        <strain evidence="11">MADBK_172401_WGS</strain>
        <tissue evidence="11">Digestive gland</tissue>
    </source>
</reference>
<keyword evidence="12" id="KW-1185">Reference proteome</keyword>
<evidence type="ECO:0000256" key="4">
    <source>
        <dbReference type="ARBA" id="ARBA00006564"/>
    </source>
</evidence>
<evidence type="ECO:0000313" key="12">
    <source>
        <dbReference type="Proteomes" id="UP000770661"/>
    </source>
</evidence>
<feature type="region of interest" description="Disordered" evidence="10">
    <location>
        <begin position="226"/>
        <end position="246"/>
    </location>
</feature>
<evidence type="ECO:0000313" key="11">
    <source>
        <dbReference type="EMBL" id="KAG0722946.1"/>
    </source>
</evidence>
<dbReference type="InterPro" id="IPR009072">
    <property type="entry name" value="Histone-fold"/>
</dbReference>
<protein>
    <recommendedName>
        <fullName evidence="5">Histone H4</fullName>
    </recommendedName>
</protein>
<proteinExistence type="inferred from homology"/>
<evidence type="ECO:0000256" key="2">
    <source>
        <dbReference type="ARBA" id="ARBA00004123"/>
    </source>
</evidence>
<evidence type="ECO:0000256" key="1">
    <source>
        <dbReference type="ARBA" id="ARBA00002001"/>
    </source>
</evidence>
<keyword evidence="8" id="KW-0539">Nucleus</keyword>
<evidence type="ECO:0000256" key="7">
    <source>
        <dbReference type="ARBA" id="ARBA00023125"/>
    </source>
</evidence>
<dbReference type="GO" id="GO:0000786">
    <property type="term" value="C:nucleosome"/>
    <property type="evidence" value="ECO:0007669"/>
    <property type="project" value="UniProtKB-KW"/>
</dbReference>
<sequence>MQSKQIILVLRERQREPGKSSEEEPGELPDVPTVAAASRDSQARPRLPQTDSSNVNSHTHPFPVPEKTTPFPKGSPDGPFFRMDPPPNPLSNHLSSLRGVSRKTKMMAGQGEQILKFETRDPWHHPGLHPPGERPGFTTNTAGKDGSSLALHRHHAGRGKGGKGWEREEQSHVRCRETFRAPSPPSSPSTRGGVKRILGSSTRRPGCPKGFLGKVIRDAVTYTQHAQRKTVHGLDGCMPRSAPRTP</sequence>
<feature type="region of interest" description="Disordered" evidence="10">
    <location>
        <begin position="1"/>
        <end position="98"/>
    </location>
</feature>
<dbReference type="AlphaFoldDB" id="A0A8J4YG17"/>
<feature type="compositionally biased region" description="Basic and acidic residues" evidence="10">
    <location>
        <begin position="163"/>
        <end position="179"/>
    </location>
</feature>
<comment type="subcellular location">
    <subcellularLocation>
        <location evidence="3">Chromosome</location>
    </subcellularLocation>
    <subcellularLocation>
        <location evidence="2">Nucleus</location>
    </subcellularLocation>
</comment>
<feature type="compositionally biased region" description="Polar residues" evidence="10">
    <location>
        <begin position="49"/>
        <end position="59"/>
    </location>
</feature>
<keyword evidence="7" id="KW-0238">DNA-binding</keyword>
<organism evidence="11 12">
    <name type="scientific">Chionoecetes opilio</name>
    <name type="common">Atlantic snow crab</name>
    <name type="synonym">Cancer opilio</name>
    <dbReference type="NCBI Taxonomy" id="41210"/>
    <lineage>
        <taxon>Eukaryota</taxon>
        <taxon>Metazoa</taxon>
        <taxon>Ecdysozoa</taxon>
        <taxon>Arthropoda</taxon>
        <taxon>Crustacea</taxon>
        <taxon>Multicrustacea</taxon>
        <taxon>Malacostraca</taxon>
        <taxon>Eumalacostraca</taxon>
        <taxon>Eucarida</taxon>
        <taxon>Decapoda</taxon>
        <taxon>Pleocyemata</taxon>
        <taxon>Brachyura</taxon>
        <taxon>Eubrachyura</taxon>
        <taxon>Majoidea</taxon>
        <taxon>Majidae</taxon>
        <taxon>Chionoecetes</taxon>
    </lineage>
</organism>
<gene>
    <name evidence="11" type="primary">H4</name>
    <name evidence="11" type="ORF">GWK47_043558</name>
</gene>
<evidence type="ECO:0000256" key="5">
    <source>
        <dbReference type="ARBA" id="ARBA00020836"/>
    </source>
</evidence>
<feature type="compositionally biased region" description="Basic and acidic residues" evidence="10">
    <location>
        <begin position="10"/>
        <end position="22"/>
    </location>
</feature>
<dbReference type="GO" id="GO:0005634">
    <property type="term" value="C:nucleus"/>
    <property type="evidence" value="ECO:0007669"/>
    <property type="project" value="UniProtKB-SubCell"/>
</dbReference>